<protein>
    <submittedName>
        <fullName evidence="1">Uncharacterized protein</fullName>
    </submittedName>
</protein>
<sequence>MNLTYSLIGCQLIKLVRLVVWALKYISCVYCKFVSSLVCKFNCTVENFCCNGTRTICGVCTSWCFFLSKRTKNSIANLFAEFVACWARIIVKIIETIEKIFCEVLPLCYFHILDYFVAIFVLAVTWVTKTIDWFITWAMCMTYVSDGVNKFGNLFTKEKRLLTLAPVVIVNKEGDSDWFIHVNVQGKTFILGTAGELLVPYAVPKFAVCEDPRSKCLTKSDSPCSKKASNCNKECGDCGEFIYIDATIYNSSKKVVKGEPFTFLSDKVIEITDRLMAGTLADNDDSGSGSDITQFSYITGTDDQYNNHLVFDLPNRFDIVGMKSAYEASNGNPTLDANTKISDVITAIGITNFNKYVRYVDFGVRVLAKDVDDCGNDTSINTHVTVHCDGYRYICNERLADMEPCHTFDINDYKFLLGNKHADPSVLTVYFVNRHTEKEGDLSCADLLGYIFCAFNDTDGNGKILKSDKGKSSDPFSFPLTMQTIIGEFQEKTKVVAVAEELIHSVCHQAGLMHTTDEVDDDDMRRDDIVRVMYHKPEEKCKPKPKCSPSPCGKTEHDRLVRRVLTPMEWCMLRDCGYLVRGCKKTTDFKTDEIVPI</sequence>
<dbReference type="EMBL" id="UPSH01000001">
    <property type="protein sequence ID" value="VBB18948.1"/>
    <property type="molecule type" value="Genomic_DNA"/>
</dbReference>
<name>A0A5K0UAA6_9VIRU</name>
<organism evidence="1 2">
    <name type="scientific">Yasminevirus sp. GU-2018</name>
    <dbReference type="NCBI Taxonomy" id="2420051"/>
    <lineage>
        <taxon>Viruses</taxon>
        <taxon>Varidnaviria</taxon>
        <taxon>Bamfordvirae</taxon>
        <taxon>Nucleocytoviricota</taxon>
        <taxon>Megaviricetes</taxon>
        <taxon>Imitervirales</taxon>
        <taxon>Mimiviridae</taxon>
        <taxon>Klosneuvirinae</taxon>
        <taxon>Yasminevirus</taxon>
        <taxon>Yasminevirus saudimassiliense</taxon>
    </lineage>
</organism>
<proteinExistence type="predicted"/>
<gene>
    <name evidence="1" type="ORF">YASMINEVIRUS_1480</name>
</gene>
<evidence type="ECO:0000313" key="2">
    <source>
        <dbReference type="Proteomes" id="UP000594342"/>
    </source>
</evidence>
<comment type="caution">
    <text evidence="1">The sequence shown here is derived from an EMBL/GenBank/DDBJ whole genome shotgun (WGS) entry which is preliminary data.</text>
</comment>
<reference evidence="1 2" key="1">
    <citation type="submission" date="2018-10" db="EMBL/GenBank/DDBJ databases">
        <authorList>
            <consortium name="IHU Genomes"/>
        </authorList>
    </citation>
    <scope>NUCLEOTIDE SEQUENCE [LARGE SCALE GENOMIC DNA]</scope>
    <source>
        <strain evidence="1 2">A1</strain>
    </source>
</reference>
<evidence type="ECO:0000313" key="1">
    <source>
        <dbReference type="EMBL" id="VBB18948.1"/>
    </source>
</evidence>
<accession>A0A5K0UAA6</accession>
<dbReference type="Proteomes" id="UP000594342">
    <property type="component" value="Unassembled WGS sequence"/>
</dbReference>
<keyword evidence="2" id="KW-1185">Reference proteome</keyword>